<keyword evidence="2" id="KW-1185">Reference proteome</keyword>
<dbReference type="HOGENOM" id="CLU_1694614_0_0_7"/>
<evidence type="ECO:0000313" key="1">
    <source>
        <dbReference type="EMBL" id="ADN08054.1"/>
    </source>
</evidence>
<dbReference type="AlphaFoldDB" id="E0UP21"/>
<protein>
    <submittedName>
        <fullName evidence="1">Uncharacterized protein</fullName>
    </submittedName>
</protein>
<sequence length="155" mass="18079">MFAKIFGKKNKSQDEQTDSHLIEKILKMNLTEMRSYVKNSMKDFKVSVDGINEIMKKLTSLDEKTQTYYIKSDDMDVKKKKAFDLFIAILSSKQIDIQTIELAQKFLENYKEIVDDFDTRNKQIYASKLADTLNTAINTINQYVQLQKKMNVLGK</sequence>
<evidence type="ECO:0000313" key="2">
    <source>
        <dbReference type="Proteomes" id="UP000007803"/>
    </source>
</evidence>
<name>E0UP21_SULAO</name>
<proteinExistence type="predicted"/>
<reference evidence="2" key="1">
    <citation type="journal article" date="2010" name="Stand. Genomic Sci.">
        <title>Complete genome sequence of Sulfurimonas autotrophica type strain (OK10).</title>
        <authorList>
            <person name="Sikorski J."/>
            <person name="Munk C."/>
            <person name="Lapidus A."/>
            <person name="Djao O."/>
            <person name="Lucas S."/>
            <person name="Glavina Del Rio T."/>
            <person name="Nolan M."/>
            <person name="Tice H."/>
            <person name="Han C."/>
            <person name="Cheng J."/>
            <person name="Tapia R."/>
            <person name="Goodwin L."/>
            <person name="Pitluck S."/>
            <person name="Liolios K."/>
            <person name="Ivanova N."/>
            <person name="Mavromatis K."/>
            <person name="Mikhailova N."/>
            <person name="Pati A."/>
            <person name="Sims D."/>
            <person name="Meincke L."/>
            <person name="Brettin T."/>
            <person name="Detter J."/>
            <person name="Chen A."/>
            <person name="Palaniappan K."/>
            <person name="Land M."/>
            <person name="Hauser L."/>
            <person name="Chang Y."/>
            <person name="Jeffries C."/>
            <person name="Rohde M."/>
            <person name="Lang E."/>
            <person name="Spring S."/>
            <person name="Goker M."/>
            <person name="Woyke T."/>
            <person name="Bristow J."/>
            <person name="Eisen J."/>
            <person name="Markowitz V."/>
            <person name="Hugenholtz P."/>
            <person name="Kyrpides N."/>
            <person name="Klenk H."/>
        </authorList>
    </citation>
    <scope>NUCLEOTIDE SEQUENCE [LARGE SCALE GENOMIC DNA]</scope>
    <source>
        <strain evidence="2">ATCC BAA-671 / DSM 16294 / JCM 11897 / OK10</strain>
    </source>
</reference>
<dbReference type="STRING" id="563040.Saut_0005"/>
<organism evidence="1 2">
    <name type="scientific">Sulfurimonas autotrophica (strain ATCC BAA-671 / DSM 16294 / JCM 11897 / OK10)</name>
    <dbReference type="NCBI Taxonomy" id="563040"/>
    <lineage>
        <taxon>Bacteria</taxon>
        <taxon>Pseudomonadati</taxon>
        <taxon>Campylobacterota</taxon>
        <taxon>Epsilonproteobacteria</taxon>
        <taxon>Campylobacterales</taxon>
        <taxon>Sulfurimonadaceae</taxon>
        <taxon>Sulfurimonas</taxon>
    </lineage>
</organism>
<gene>
    <name evidence="1" type="ordered locus">Saut_0005</name>
</gene>
<accession>E0UP21</accession>
<dbReference type="Proteomes" id="UP000007803">
    <property type="component" value="Chromosome"/>
</dbReference>
<dbReference type="OrthoDB" id="5334423at2"/>
<dbReference type="RefSeq" id="WP_013325810.1">
    <property type="nucleotide sequence ID" value="NC_014506.1"/>
</dbReference>
<dbReference type="EMBL" id="CP002205">
    <property type="protein sequence ID" value="ADN08054.1"/>
    <property type="molecule type" value="Genomic_DNA"/>
</dbReference>
<dbReference type="KEGG" id="sua:Saut_0005"/>